<feature type="compositionally biased region" description="Polar residues" evidence="1">
    <location>
        <begin position="163"/>
        <end position="181"/>
    </location>
</feature>
<feature type="region of interest" description="Disordered" evidence="1">
    <location>
        <begin position="130"/>
        <end position="221"/>
    </location>
</feature>
<evidence type="ECO:0000256" key="2">
    <source>
        <dbReference type="SAM" id="Phobius"/>
    </source>
</evidence>
<dbReference type="AlphaFoldDB" id="A0A024H6A4"/>
<comment type="caution">
    <text evidence="3">The sequence shown here is derived from an EMBL/GenBank/DDBJ whole genome shotgun (WGS) entry which is preliminary data.</text>
</comment>
<feature type="transmembrane region" description="Helical" evidence="2">
    <location>
        <begin position="7"/>
        <end position="24"/>
    </location>
</feature>
<name>A0A024H6A4_9MICC</name>
<dbReference type="RefSeq" id="WP_083435516.1">
    <property type="nucleotide sequence ID" value="NZ_CAQI01000051.1"/>
</dbReference>
<gene>
    <name evidence="3" type="ORF">ARTSIC4J27_3487</name>
</gene>
<feature type="transmembrane region" description="Helical" evidence="2">
    <location>
        <begin position="57"/>
        <end position="82"/>
    </location>
</feature>
<protein>
    <submittedName>
        <fullName evidence="3">Uncharacterized protein</fullName>
    </submittedName>
</protein>
<evidence type="ECO:0000256" key="1">
    <source>
        <dbReference type="SAM" id="MobiDB-lite"/>
    </source>
</evidence>
<sequence>MGISGKFAVITGIVAAGLLILTGMTLAEPVFVAFLGVLGLAYVACIMEVLRRRRYVMLAIAGLSTSLAVAGSLAFLSTWELAFTDESSIFGTPLPTDDPDNYFFLAALSMATALASLFIGAVWPGRQGSIGRAAPARASSRPAASARGQAPVRRQGAPGAPQPRTSSAGRTPVRQPTSSARQVPPRQSATRQGSGGQSAGSQSAARQGSTRQPSRRPAPKK</sequence>
<keyword evidence="2" id="KW-0812">Transmembrane</keyword>
<organism evidence="3 4">
    <name type="scientific">Pseudarthrobacter siccitolerans</name>
    <dbReference type="NCBI Taxonomy" id="861266"/>
    <lineage>
        <taxon>Bacteria</taxon>
        <taxon>Bacillati</taxon>
        <taxon>Actinomycetota</taxon>
        <taxon>Actinomycetes</taxon>
        <taxon>Micrococcales</taxon>
        <taxon>Micrococcaceae</taxon>
        <taxon>Pseudarthrobacter</taxon>
    </lineage>
</organism>
<dbReference type="OrthoDB" id="4966412at2"/>
<keyword evidence="2" id="KW-0472">Membrane</keyword>
<feature type="transmembrane region" description="Helical" evidence="2">
    <location>
        <begin position="30"/>
        <end position="50"/>
    </location>
</feature>
<keyword evidence="4" id="KW-1185">Reference proteome</keyword>
<evidence type="ECO:0000313" key="3">
    <source>
        <dbReference type="EMBL" id="CCQ47498.1"/>
    </source>
</evidence>
<reference evidence="4" key="1">
    <citation type="journal article" date="2014" name="Genome Announc.">
        <title>Genome Sequence of Arthrobacter siccitolerans 4J27, a Xeroprotectant-Producing Desiccation-Tolerant Microorganism.</title>
        <authorList>
            <person name="Manzanera M."/>
            <person name="Santa-Cruz-Calvo L."/>
            <person name="Vilchez J.I."/>
            <person name="Garcia-Fontana C."/>
            <person name="Silva-Castro G.A."/>
            <person name="Calvo C."/>
            <person name="Gonzalez-Lopez J."/>
        </authorList>
    </citation>
    <scope>NUCLEOTIDE SEQUENCE [LARGE SCALE GENOMIC DNA]</scope>
    <source>
        <strain evidence="4">4J27</strain>
    </source>
</reference>
<proteinExistence type="predicted"/>
<dbReference type="Proteomes" id="UP000035722">
    <property type="component" value="Unassembled WGS sequence"/>
</dbReference>
<feature type="compositionally biased region" description="Low complexity" evidence="1">
    <location>
        <begin position="199"/>
        <end position="210"/>
    </location>
</feature>
<evidence type="ECO:0000313" key="4">
    <source>
        <dbReference type="Proteomes" id="UP000035722"/>
    </source>
</evidence>
<feature type="transmembrane region" description="Helical" evidence="2">
    <location>
        <begin position="102"/>
        <end position="123"/>
    </location>
</feature>
<dbReference type="STRING" id="861266.ARTSIC4J27_3487"/>
<accession>A0A024H6A4</accession>
<feature type="compositionally biased region" description="Low complexity" evidence="1">
    <location>
        <begin position="130"/>
        <end position="151"/>
    </location>
</feature>
<keyword evidence="2" id="KW-1133">Transmembrane helix</keyword>
<dbReference type="EMBL" id="CAQI01000051">
    <property type="protein sequence ID" value="CCQ47498.1"/>
    <property type="molecule type" value="Genomic_DNA"/>
</dbReference>